<protein>
    <submittedName>
        <fullName evidence="1">Predicted protein</fullName>
    </submittedName>
</protein>
<proteinExistence type="evidence at transcript level"/>
<sequence length="172" mass="18804">MSVQSTSISRGALCPLSPAAPNTLCCPARSGGQRSHRRARNMVGGTHARRPLPRVPRFAPPLRGARLVSLNPRRLTRGRCFPLAMRGRPLLLATPGDTRASCRTRTPCSKPPCLPGWAEIEQERAGIDLTFSRGSPLSLRVLHRQLCWIGDDMCMWGLPLCNVAVGAYPFNP</sequence>
<dbReference type="EMBL" id="AK376697">
    <property type="protein sequence ID" value="BAK07892.1"/>
    <property type="molecule type" value="mRNA"/>
</dbReference>
<evidence type="ECO:0000313" key="1">
    <source>
        <dbReference type="EMBL" id="BAK07892.1"/>
    </source>
</evidence>
<organism evidence="1">
    <name type="scientific">Hordeum vulgare subsp. vulgare</name>
    <name type="common">Domesticated barley</name>
    <dbReference type="NCBI Taxonomy" id="112509"/>
    <lineage>
        <taxon>Eukaryota</taxon>
        <taxon>Viridiplantae</taxon>
        <taxon>Streptophyta</taxon>
        <taxon>Embryophyta</taxon>
        <taxon>Tracheophyta</taxon>
        <taxon>Spermatophyta</taxon>
        <taxon>Magnoliopsida</taxon>
        <taxon>Liliopsida</taxon>
        <taxon>Poales</taxon>
        <taxon>Poaceae</taxon>
        <taxon>BOP clade</taxon>
        <taxon>Pooideae</taxon>
        <taxon>Triticodae</taxon>
        <taxon>Triticeae</taxon>
        <taxon>Hordeinae</taxon>
        <taxon>Hordeum</taxon>
    </lineage>
</organism>
<dbReference type="AlphaFoldDB" id="F2EKM0"/>
<accession>F2EKM0</accession>
<reference evidence="1" key="1">
    <citation type="journal article" date="2011" name="Plant Physiol.">
        <title>Comprehensive sequence analysis of 24,783 barley full-length cDNAs derived from 12 clone libraries.</title>
        <authorList>
            <person name="Matsumoto T."/>
            <person name="Tanaka T."/>
            <person name="Sakai H."/>
            <person name="Amano N."/>
            <person name="Kanamori H."/>
            <person name="Kurita K."/>
            <person name="Kikuta A."/>
            <person name="Kamiya K."/>
            <person name="Yamamoto M."/>
            <person name="Ikawa H."/>
            <person name="Fujii N."/>
            <person name="Hori K."/>
            <person name="Itoh T."/>
            <person name="Sato K."/>
        </authorList>
    </citation>
    <scope>NUCLEOTIDE SEQUENCE</scope>
    <source>
        <tissue evidence="1">Seed</tissue>
    </source>
</reference>
<name>F2EKM0_HORVV</name>